<dbReference type="EMBL" id="EF087901">
    <property type="protein sequence ID" value="ABK27133.1"/>
    <property type="molecule type" value="mRNA"/>
</dbReference>
<proteinExistence type="evidence at transcript level"/>
<reference evidence="1" key="1">
    <citation type="journal article" date="2008" name="BMC Genomics">
        <title>A conifer genomics resource of 200,000 spruce (Picea spp.) ESTs and 6,464 high-quality, sequence-finished full-length cDNAs for Sitka spruce (Picea sitchensis).</title>
        <authorList>
            <person name="Ralph S.G."/>
            <person name="Chun H.J."/>
            <person name="Kolosova N."/>
            <person name="Cooper D."/>
            <person name="Oddy C."/>
            <person name="Ritland C.E."/>
            <person name="Kirkpatrick R."/>
            <person name="Moore R."/>
            <person name="Barber S."/>
            <person name="Holt R.A."/>
            <person name="Jones S.J."/>
            <person name="Marra M.A."/>
            <person name="Douglas C.J."/>
            <person name="Ritland K."/>
            <person name="Bohlmann J."/>
        </authorList>
    </citation>
    <scope>NUCLEOTIDE SEQUENCE</scope>
    <source>
        <tissue evidence="1">Bark</tissue>
    </source>
</reference>
<evidence type="ECO:0000313" key="1">
    <source>
        <dbReference type="EMBL" id="ABK27133.1"/>
    </source>
</evidence>
<sequence>MASRALVNFTHKRLECNFSVQRGKESEHNKKILKTARSCSLNQALTSGNEPDKLSQYLLELNTLMRFCEFTLATTSCVSVYRVISEISSSIPVVSSGVHTLVGFWVGPDLDDGWGYIEAVVVQVH</sequence>
<name>A9P2M2_PICSI</name>
<organism evidence="1">
    <name type="scientific">Picea sitchensis</name>
    <name type="common">Sitka spruce</name>
    <name type="synonym">Pinus sitchensis</name>
    <dbReference type="NCBI Taxonomy" id="3332"/>
    <lineage>
        <taxon>Eukaryota</taxon>
        <taxon>Viridiplantae</taxon>
        <taxon>Streptophyta</taxon>
        <taxon>Embryophyta</taxon>
        <taxon>Tracheophyta</taxon>
        <taxon>Spermatophyta</taxon>
        <taxon>Pinopsida</taxon>
        <taxon>Pinidae</taxon>
        <taxon>Conifers I</taxon>
        <taxon>Pinales</taxon>
        <taxon>Pinaceae</taxon>
        <taxon>Picea</taxon>
    </lineage>
</organism>
<protein>
    <submittedName>
        <fullName evidence="1">Uncharacterized protein</fullName>
    </submittedName>
</protein>
<accession>A9P2M2</accession>
<dbReference type="AlphaFoldDB" id="A9P2M2"/>